<dbReference type="RefSeq" id="WP_107283249.1">
    <property type="nucleotide sequence ID" value="NZ_PYMC01000006.1"/>
</dbReference>
<dbReference type="AlphaFoldDB" id="A0A2T3MYX2"/>
<evidence type="ECO:0000313" key="3">
    <source>
        <dbReference type="EMBL" id="PSW05148.1"/>
    </source>
</evidence>
<comment type="caution">
    <text evidence="3">The sequence shown here is derived from an EMBL/GenBank/DDBJ whole genome shotgun (WGS) entry which is preliminary data.</text>
</comment>
<evidence type="ECO:0000259" key="2">
    <source>
        <dbReference type="PROSITE" id="PS50110"/>
    </source>
</evidence>
<evidence type="ECO:0000256" key="1">
    <source>
        <dbReference type="PROSITE-ProRule" id="PRU00169"/>
    </source>
</evidence>
<dbReference type="Gene3D" id="3.40.50.300">
    <property type="entry name" value="P-loop containing nucleotide triphosphate hydrolases"/>
    <property type="match status" value="1"/>
</dbReference>
<dbReference type="GO" id="GO:0005829">
    <property type="term" value="C:cytosol"/>
    <property type="evidence" value="ECO:0007669"/>
    <property type="project" value="TreeGrafter"/>
</dbReference>
<feature type="modified residue" description="4-aspartylphosphate" evidence="1">
    <location>
        <position position="76"/>
    </location>
</feature>
<dbReference type="InterPro" id="IPR011006">
    <property type="entry name" value="CheY-like_superfamily"/>
</dbReference>
<gene>
    <name evidence="3" type="ORF">C9I89_10175</name>
</gene>
<dbReference type="Gene3D" id="3.40.50.2300">
    <property type="match status" value="1"/>
</dbReference>
<protein>
    <submittedName>
        <fullName evidence="3">Type II/IV secretion system ATPase TadZ/CpaE, associated with Flp pilus assembly</fullName>
    </submittedName>
</protein>
<dbReference type="GO" id="GO:0016887">
    <property type="term" value="F:ATP hydrolysis activity"/>
    <property type="evidence" value="ECO:0007669"/>
    <property type="project" value="TreeGrafter"/>
</dbReference>
<name>A0A2T3MYX2_9GAMM</name>
<dbReference type="Proteomes" id="UP000240904">
    <property type="component" value="Unassembled WGS sequence"/>
</dbReference>
<dbReference type="GO" id="GO:0005524">
    <property type="term" value="F:ATP binding"/>
    <property type="evidence" value="ECO:0007669"/>
    <property type="project" value="TreeGrafter"/>
</dbReference>
<sequence>MDNLHSIQTTNENVKQPLATLIDGWIISNDEAFLHHLSSYMGHWPNAKFKCASDFESRTLLNNDRDKTLPDLVIIDGKTDWIAIVNQFNNTNTTNATDIILLAENADTSLLRQALKYGIKDVLSIPFNETELDQILYDCAGKKRNTAQLGEVSVFINAKGGMGASIIATTVAHMLALEKETHSVLIDTDAQFGCIPSLLSAQPKFILSDALNQVEELDEYALDGLLTKHESGLRFISSRNDDLLDKIPTINALAFNRFLLQLRNNFDHVVVDLSRGLENSTLPALAEANNIFIVVQQNVPAISEAAHLIKQLKHLLGINENHLKIIVNRYSKSIDIDPDEIKKTLHVNELILIPNDYQSVSAATNLGELLAINHAKRPIVKGMRIATNCILNKTSDEAHGIKRLFSFLTS</sequence>
<dbReference type="GO" id="GO:0051782">
    <property type="term" value="P:negative regulation of cell division"/>
    <property type="evidence" value="ECO:0007669"/>
    <property type="project" value="TreeGrafter"/>
</dbReference>
<keyword evidence="1" id="KW-0597">Phosphoprotein</keyword>
<dbReference type="GO" id="GO:0009898">
    <property type="term" value="C:cytoplasmic side of plasma membrane"/>
    <property type="evidence" value="ECO:0007669"/>
    <property type="project" value="TreeGrafter"/>
</dbReference>
<dbReference type="SUPFAM" id="SSF52172">
    <property type="entry name" value="CheY-like"/>
    <property type="match status" value="1"/>
</dbReference>
<feature type="domain" description="Response regulatory" evidence="2">
    <location>
        <begin position="23"/>
        <end position="140"/>
    </location>
</feature>
<evidence type="ECO:0000313" key="4">
    <source>
        <dbReference type="Proteomes" id="UP000240904"/>
    </source>
</evidence>
<dbReference type="PANTHER" id="PTHR43384:SF13">
    <property type="entry name" value="SLR0110 PROTEIN"/>
    <property type="match status" value="1"/>
</dbReference>
<dbReference type="PROSITE" id="PS50110">
    <property type="entry name" value="RESPONSE_REGULATORY"/>
    <property type="match status" value="1"/>
</dbReference>
<organism evidence="3 4">
    <name type="scientific">Photobacterium lipolyticum</name>
    <dbReference type="NCBI Taxonomy" id="266810"/>
    <lineage>
        <taxon>Bacteria</taxon>
        <taxon>Pseudomonadati</taxon>
        <taxon>Pseudomonadota</taxon>
        <taxon>Gammaproteobacteria</taxon>
        <taxon>Vibrionales</taxon>
        <taxon>Vibrionaceae</taxon>
        <taxon>Photobacterium</taxon>
    </lineage>
</organism>
<dbReference type="PANTHER" id="PTHR43384">
    <property type="entry name" value="SEPTUM SITE-DETERMINING PROTEIN MIND HOMOLOG, CHLOROPLASTIC-RELATED"/>
    <property type="match status" value="1"/>
</dbReference>
<proteinExistence type="predicted"/>
<reference evidence="3 4" key="1">
    <citation type="submission" date="2018-03" db="EMBL/GenBank/DDBJ databases">
        <title>Whole genome sequencing of Histamine producing bacteria.</title>
        <authorList>
            <person name="Butler K."/>
        </authorList>
    </citation>
    <scope>NUCLEOTIDE SEQUENCE [LARGE SCALE GENOMIC DNA]</scope>
    <source>
        <strain evidence="3 4">DSM 16190</strain>
    </source>
</reference>
<dbReference type="Pfam" id="PF13614">
    <property type="entry name" value="AAA_31"/>
    <property type="match status" value="1"/>
</dbReference>
<dbReference type="SUPFAM" id="SSF52540">
    <property type="entry name" value="P-loop containing nucleoside triphosphate hydrolases"/>
    <property type="match status" value="1"/>
</dbReference>
<dbReference type="InterPro" id="IPR001789">
    <property type="entry name" value="Sig_transdc_resp-reg_receiver"/>
</dbReference>
<dbReference type="OrthoDB" id="5813333at2"/>
<dbReference type="EMBL" id="PYMC01000006">
    <property type="protein sequence ID" value="PSW05148.1"/>
    <property type="molecule type" value="Genomic_DNA"/>
</dbReference>
<dbReference type="InterPro" id="IPR050625">
    <property type="entry name" value="ParA/MinD_ATPase"/>
</dbReference>
<dbReference type="InterPro" id="IPR025669">
    <property type="entry name" value="AAA_dom"/>
</dbReference>
<dbReference type="GO" id="GO:0000160">
    <property type="term" value="P:phosphorelay signal transduction system"/>
    <property type="evidence" value="ECO:0007669"/>
    <property type="project" value="InterPro"/>
</dbReference>
<dbReference type="InterPro" id="IPR027417">
    <property type="entry name" value="P-loop_NTPase"/>
</dbReference>
<keyword evidence="4" id="KW-1185">Reference proteome</keyword>
<accession>A0A2T3MYX2</accession>